<keyword evidence="4" id="KW-0813">Transport</keyword>
<organism evidence="10 11">
    <name type="scientific">Symbiochloris irregularis</name>
    <dbReference type="NCBI Taxonomy" id="706552"/>
    <lineage>
        <taxon>Eukaryota</taxon>
        <taxon>Viridiplantae</taxon>
        <taxon>Chlorophyta</taxon>
        <taxon>core chlorophytes</taxon>
        <taxon>Trebouxiophyceae</taxon>
        <taxon>Trebouxiales</taxon>
        <taxon>Trebouxiaceae</taxon>
        <taxon>Symbiochloris</taxon>
    </lineage>
</organism>
<dbReference type="EMBL" id="JALJOQ010000117">
    <property type="protein sequence ID" value="KAK9796288.1"/>
    <property type="molecule type" value="Genomic_DNA"/>
</dbReference>
<dbReference type="Proteomes" id="UP001465755">
    <property type="component" value="Unassembled WGS sequence"/>
</dbReference>
<dbReference type="GO" id="GO:0031267">
    <property type="term" value="F:small GTPase binding"/>
    <property type="evidence" value="ECO:0007669"/>
    <property type="project" value="InterPro"/>
</dbReference>
<evidence type="ECO:0000256" key="4">
    <source>
        <dbReference type="ARBA" id="ARBA00022448"/>
    </source>
</evidence>
<accession>A0AAW1NXA1</accession>
<dbReference type="PROSITE" id="PS50166">
    <property type="entry name" value="IMPORTIN_B_NT"/>
    <property type="match status" value="1"/>
</dbReference>
<dbReference type="GO" id="GO:0005737">
    <property type="term" value="C:cytoplasm"/>
    <property type="evidence" value="ECO:0007669"/>
    <property type="project" value="UniProtKB-SubCell"/>
</dbReference>
<dbReference type="PANTHER" id="PTHR12596">
    <property type="entry name" value="EXPORTIN 4,7-RELATED"/>
    <property type="match status" value="1"/>
</dbReference>
<dbReference type="InterPro" id="IPR044189">
    <property type="entry name" value="XPO4/7-like"/>
</dbReference>
<dbReference type="GO" id="GO:0006611">
    <property type="term" value="P:protein export from nucleus"/>
    <property type="evidence" value="ECO:0007669"/>
    <property type="project" value="TreeGrafter"/>
</dbReference>
<feature type="domain" description="Importin N-terminal" evidence="9">
    <location>
        <begin position="29"/>
        <end position="94"/>
    </location>
</feature>
<evidence type="ECO:0000256" key="8">
    <source>
        <dbReference type="ARBA" id="ARBA00040444"/>
    </source>
</evidence>
<keyword evidence="7" id="KW-0539">Nucleus</keyword>
<dbReference type="PANTHER" id="PTHR12596:SF1">
    <property type="entry name" value="EXPORTIN-4"/>
    <property type="match status" value="1"/>
</dbReference>
<dbReference type="InterPro" id="IPR011989">
    <property type="entry name" value="ARM-like"/>
</dbReference>
<dbReference type="InterPro" id="IPR001494">
    <property type="entry name" value="Importin-beta_N"/>
</dbReference>
<evidence type="ECO:0000256" key="2">
    <source>
        <dbReference type="ARBA" id="ARBA00004496"/>
    </source>
</evidence>
<dbReference type="GO" id="GO:0005049">
    <property type="term" value="F:nuclear export signal receptor activity"/>
    <property type="evidence" value="ECO:0007669"/>
    <property type="project" value="InterPro"/>
</dbReference>
<dbReference type="Gene3D" id="1.25.10.10">
    <property type="entry name" value="Leucine-rich Repeat Variant"/>
    <property type="match status" value="2"/>
</dbReference>
<reference evidence="10 11" key="1">
    <citation type="journal article" date="2024" name="Nat. Commun.">
        <title>Phylogenomics reveals the evolutionary origins of lichenization in chlorophyte algae.</title>
        <authorList>
            <person name="Puginier C."/>
            <person name="Libourel C."/>
            <person name="Otte J."/>
            <person name="Skaloud P."/>
            <person name="Haon M."/>
            <person name="Grisel S."/>
            <person name="Petersen M."/>
            <person name="Berrin J.G."/>
            <person name="Delaux P.M."/>
            <person name="Dal Grande F."/>
            <person name="Keller J."/>
        </authorList>
    </citation>
    <scope>NUCLEOTIDE SEQUENCE [LARGE SCALE GENOMIC DNA]</scope>
    <source>
        <strain evidence="10 11">SAG 2036</strain>
    </source>
</reference>
<evidence type="ECO:0000256" key="5">
    <source>
        <dbReference type="ARBA" id="ARBA00022490"/>
    </source>
</evidence>
<evidence type="ECO:0000256" key="3">
    <source>
        <dbReference type="ARBA" id="ARBA00009466"/>
    </source>
</evidence>
<evidence type="ECO:0000259" key="9">
    <source>
        <dbReference type="PROSITE" id="PS50166"/>
    </source>
</evidence>
<evidence type="ECO:0000256" key="7">
    <source>
        <dbReference type="ARBA" id="ARBA00023242"/>
    </source>
</evidence>
<comment type="subcellular location">
    <subcellularLocation>
        <location evidence="2">Cytoplasm</location>
    </subcellularLocation>
    <subcellularLocation>
        <location evidence="1">Nucleus</location>
    </subcellularLocation>
</comment>
<name>A0AAW1NXA1_9CHLO</name>
<dbReference type="AlphaFoldDB" id="A0AAW1NXA1"/>
<evidence type="ECO:0000313" key="11">
    <source>
        <dbReference type="Proteomes" id="UP001465755"/>
    </source>
</evidence>
<evidence type="ECO:0000256" key="1">
    <source>
        <dbReference type="ARBA" id="ARBA00004123"/>
    </source>
</evidence>
<dbReference type="SUPFAM" id="SSF48371">
    <property type="entry name" value="ARM repeat"/>
    <property type="match status" value="1"/>
</dbReference>
<keyword evidence="11" id="KW-1185">Reference proteome</keyword>
<keyword evidence="5" id="KW-0963">Cytoplasm</keyword>
<comment type="caution">
    <text evidence="10">The sequence shown here is derived from an EMBL/GenBank/DDBJ whole genome shotgun (WGS) entry which is preliminary data.</text>
</comment>
<comment type="similarity">
    <text evidence="3">Belongs to the exportin family.</text>
</comment>
<gene>
    <name evidence="10" type="ORF">WJX73_006076</name>
</gene>
<protein>
    <recommendedName>
        <fullName evidence="8">Exportin-4</fullName>
    </recommendedName>
</protein>
<proteinExistence type="inferred from homology"/>
<evidence type="ECO:0000313" key="10">
    <source>
        <dbReference type="EMBL" id="KAK9796288.1"/>
    </source>
</evidence>
<evidence type="ECO:0000256" key="6">
    <source>
        <dbReference type="ARBA" id="ARBA00022927"/>
    </source>
</evidence>
<sequence>MDHQQLEAARHSVEKACCDLENNATRSSAEAVLLEFRQAHQALDACRHILEHSSQPARFQAAIALREAALRQWVLLGPEGQRSLRAYLLDYLLRHAQSAHLVVTKQLTRTLAVLLKRGWSTEDAGAHRAFFDSLETQVAANGTATARRINLEILEAIVCEFSPATASPMGLPWEVHERCRATLEASLLRDFFVHGARIAHSAAAPALQGRDDGLCLACISLLSAVLGWEFRHPNAPLPIYGAGRPASNSSQIRPGTAWRSLLLDAGAFSWLLDTLLPALSGPGAASQPHLAADSRQLLVLLCSVSGDIFPKQAHRRNGSEDVKAAYLARLMTAVQRWCVPVQQALSRAQQDESELVDASRAIAAAAPIHRSAGFEQAGAQLGSAQQQSQSQQGLLMHLAELTCGCVACGGLLEDSEGTWMWEATDVLLEAWVELLAEDSFSPKARPSQASQQAAAVIFQALVQASLADAAAGAAEDEAEGEAAESGGGANAAREAAFARAAAIGRADAASSCQLLLALLREKRGTLESCAKAGADTSVALEEMTWLLRMAAHLIADPGDGEVPVPPLTVSDIAARSAEQGQADLLFELSCTLLDNAALCADPAVVNVISPRFAEAAVWAAARWADTYLLQESTSPLSPAMQESFSNQAQNVSQTLASLVRVATSALTQPGWAGEVDLHGVAVVKLLRVLVKRRLAAARLVALPEWQQLAGAFAEQVPGIQALAAPVLRNLAQALAQAAIGIADGQHLAGYVAFIFQGVAAQLKSHQSEAMALLFKLAAEMVEAHVSYLQATEARRLCDWAQRLVVTYAKESRGRRTVAPSAALQSEAAADASRELRALLKLLGNLTQRELVDFSEEEGGGRPEQQPPDIAQVVLEGLDVVVPLMGGELLQHTKLCRQYFALLSHMLEVYPHRIASLPGQQMGHLLGSLEWGVKSLDAEVAQASLEALAALAKSHYEATMRPHQHQGNHTAMPAFTGDAALRLQSFMWTVLQQLLANDSDRDVVDSAADALLPLILAFPPAFQRLGEDMLAGQTDARARETLTRWLMSLSPSQGLTAVDRQTCRRFRALLTSFLADARGLLRMQ</sequence>
<keyword evidence="6" id="KW-0653">Protein transport</keyword>
<dbReference type="InterPro" id="IPR016024">
    <property type="entry name" value="ARM-type_fold"/>
</dbReference>
<dbReference type="GO" id="GO:0005643">
    <property type="term" value="C:nuclear pore"/>
    <property type="evidence" value="ECO:0007669"/>
    <property type="project" value="TreeGrafter"/>
</dbReference>